<feature type="domain" description="NAD(P)-binding" evidence="1">
    <location>
        <begin position="6"/>
        <end position="146"/>
    </location>
</feature>
<dbReference type="InterPro" id="IPR036291">
    <property type="entry name" value="NAD(P)-bd_dom_sf"/>
</dbReference>
<dbReference type="InterPro" id="IPR016040">
    <property type="entry name" value="NAD(P)-bd_dom"/>
</dbReference>
<dbReference type="Proteomes" id="UP000218615">
    <property type="component" value="Unassembled WGS sequence"/>
</dbReference>
<dbReference type="PANTHER" id="PTHR12126:SF11">
    <property type="entry name" value="NADH DEHYDROGENASE [UBIQUINONE] 1 ALPHA SUBCOMPLEX SUBUNIT 9, MITOCHONDRIAL"/>
    <property type="match status" value="1"/>
</dbReference>
<name>A0A284VL53_9EURY</name>
<dbReference type="GO" id="GO:0044877">
    <property type="term" value="F:protein-containing complex binding"/>
    <property type="evidence" value="ECO:0007669"/>
    <property type="project" value="TreeGrafter"/>
</dbReference>
<dbReference type="EMBL" id="FZMP01000059">
    <property type="protein sequence ID" value="SNQ60016.1"/>
    <property type="molecule type" value="Genomic_DNA"/>
</dbReference>
<dbReference type="RefSeq" id="WP_096204297.1">
    <property type="nucleotide sequence ID" value="NZ_FZMP01000059.1"/>
</dbReference>
<keyword evidence="3" id="KW-1185">Reference proteome</keyword>
<gene>
    <name evidence="2" type="ORF">MNV_1510009</name>
</gene>
<evidence type="ECO:0000313" key="3">
    <source>
        <dbReference type="Proteomes" id="UP000218615"/>
    </source>
</evidence>
<accession>A0A284VL53</accession>
<evidence type="ECO:0000259" key="1">
    <source>
        <dbReference type="Pfam" id="PF13460"/>
    </source>
</evidence>
<dbReference type="SUPFAM" id="SSF51735">
    <property type="entry name" value="NAD(P)-binding Rossmann-fold domains"/>
    <property type="match status" value="1"/>
</dbReference>
<evidence type="ECO:0000313" key="2">
    <source>
        <dbReference type="EMBL" id="SNQ60016.1"/>
    </source>
</evidence>
<organism evidence="2 3">
    <name type="scientific">Candidatus Methanoperedens nitratireducens</name>
    <dbReference type="NCBI Taxonomy" id="1392998"/>
    <lineage>
        <taxon>Archaea</taxon>
        <taxon>Methanobacteriati</taxon>
        <taxon>Methanobacteriota</taxon>
        <taxon>Stenosarchaea group</taxon>
        <taxon>Methanomicrobia</taxon>
        <taxon>Methanosarcinales</taxon>
        <taxon>ANME-2 cluster</taxon>
        <taxon>Candidatus Methanoperedentaceae</taxon>
        <taxon>Candidatus Methanoperedens</taxon>
    </lineage>
</organism>
<dbReference type="Gene3D" id="3.40.50.720">
    <property type="entry name" value="NAD(P)-binding Rossmann-like Domain"/>
    <property type="match status" value="1"/>
</dbReference>
<dbReference type="Pfam" id="PF13460">
    <property type="entry name" value="NAD_binding_10"/>
    <property type="match status" value="1"/>
</dbReference>
<dbReference type="InterPro" id="IPR051207">
    <property type="entry name" value="ComplexI_NDUFA9_subunit"/>
</dbReference>
<proteinExistence type="predicted"/>
<dbReference type="AlphaFoldDB" id="A0A284VL53"/>
<reference evidence="3" key="1">
    <citation type="submission" date="2017-06" db="EMBL/GenBank/DDBJ databases">
        <authorList>
            <person name="Cremers G."/>
        </authorList>
    </citation>
    <scope>NUCLEOTIDE SEQUENCE [LARGE SCALE GENOMIC DNA]</scope>
</reference>
<protein>
    <submittedName>
        <fullName evidence="2">Putative NAD-dependent epimerase/dehydratase</fullName>
    </submittedName>
</protein>
<dbReference type="PANTHER" id="PTHR12126">
    <property type="entry name" value="NADH-UBIQUINONE OXIDOREDUCTASE 39 KDA SUBUNIT-RELATED"/>
    <property type="match status" value="1"/>
</dbReference>
<sequence>MILLTGATGFIGGHVLKALSEKNLQIRCLSRKSINSGNPNISYVTGDVLDYESLVKATKGVDTVYYFIHMMGKQKEQEKFEVLDRIAITNMVRACKANSVKRIIHLTGMSNPQEKLSHHLASRKEVEEIIRNSGINYTIFRASVILGKGGAAFETLDTAVRKLPVIPVFNWQKTKVQPIYIGDVIRYLAECLDKSETINRSFDIGCSEILTYRELMQQYAKELGLKRVFIQIPGSWHRVSAYMLGRLAPVNPDVIYWLIESLRNTMVCEPNDLKRIFGFEPVSFKESIRKISEQVSE</sequence>
<dbReference type="OrthoDB" id="358920at2157"/>